<evidence type="ECO:0000313" key="2">
    <source>
        <dbReference type="EMBL" id="KAJ2689511.1"/>
    </source>
</evidence>
<dbReference type="AlphaFoldDB" id="A0A9W8GIV4"/>
<feature type="region of interest" description="Disordered" evidence="1">
    <location>
        <begin position="80"/>
        <end position="115"/>
    </location>
</feature>
<dbReference type="EMBL" id="JANBTX010000024">
    <property type="protein sequence ID" value="KAJ2689511.1"/>
    <property type="molecule type" value="Genomic_DNA"/>
</dbReference>
<accession>A0A9W8GIV4</accession>
<evidence type="ECO:0000313" key="3">
    <source>
        <dbReference type="Proteomes" id="UP001151516"/>
    </source>
</evidence>
<protein>
    <recommendedName>
        <fullName evidence="4">CsbD-like domain-containing protein</fullName>
    </recommendedName>
</protein>
<evidence type="ECO:0000256" key="1">
    <source>
        <dbReference type="SAM" id="MobiDB-lite"/>
    </source>
</evidence>
<keyword evidence="3" id="KW-1185">Reference proteome</keyword>
<sequence>MDYVNRASGATKEHIGKALGNAKLEAEGHAQKAQAISDHEIKAAKNSAEHSAEQGKAALNQAGDKVKNFGGEVKEKFGEAIGSQKTANQGRLDQAEAAVKDTAHGAQKDLHGGLK</sequence>
<gene>
    <name evidence="2" type="ORF">IWW39_001423</name>
</gene>
<comment type="caution">
    <text evidence="2">The sequence shown here is derived from an EMBL/GenBank/DDBJ whole genome shotgun (WGS) entry which is preliminary data.</text>
</comment>
<organism evidence="2 3">
    <name type="scientific">Coemansia spiralis</name>
    <dbReference type="NCBI Taxonomy" id="417178"/>
    <lineage>
        <taxon>Eukaryota</taxon>
        <taxon>Fungi</taxon>
        <taxon>Fungi incertae sedis</taxon>
        <taxon>Zoopagomycota</taxon>
        <taxon>Kickxellomycotina</taxon>
        <taxon>Kickxellomycetes</taxon>
        <taxon>Kickxellales</taxon>
        <taxon>Kickxellaceae</taxon>
        <taxon>Coemansia</taxon>
    </lineage>
</organism>
<feature type="compositionally biased region" description="Basic and acidic residues" evidence="1">
    <location>
        <begin position="42"/>
        <end position="53"/>
    </location>
</feature>
<reference evidence="2" key="1">
    <citation type="submission" date="2022-07" db="EMBL/GenBank/DDBJ databases">
        <title>Phylogenomic reconstructions and comparative analyses of Kickxellomycotina fungi.</title>
        <authorList>
            <person name="Reynolds N.K."/>
            <person name="Stajich J.E."/>
            <person name="Barry K."/>
            <person name="Grigoriev I.V."/>
            <person name="Crous P."/>
            <person name="Smith M.E."/>
        </authorList>
    </citation>
    <scope>NUCLEOTIDE SEQUENCE</scope>
    <source>
        <strain evidence="2">CBS 109367</strain>
    </source>
</reference>
<proteinExistence type="predicted"/>
<dbReference type="Proteomes" id="UP001151516">
    <property type="component" value="Unassembled WGS sequence"/>
</dbReference>
<feature type="region of interest" description="Disordered" evidence="1">
    <location>
        <begin position="42"/>
        <end position="61"/>
    </location>
</feature>
<evidence type="ECO:0008006" key="4">
    <source>
        <dbReference type="Google" id="ProtNLM"/>
    </source>
</evidence>
<feature type="compositionally biased region" description="Basic and acidic residues" evidence="1">
    <location>
        <begin position="98"/>
        <end position="115"/>
    </location>
</feature>
<name>A0A9W8GIV4_9FUNG</name>
<dbReference type="OrthoDB" id="9999611at2759"/>